<feature type="compositionally biased region" description="Polar residues" evidence="1">
    <location>
        <begin position="113"/>
        <end position="123"/>
    </location>
</feature>
<evidence type="ECO:0000313" key="2">
    <source>
        <dbReference type="EMBL" id="KAF3594066.1"/>
    </source>
</evidence>
<protein>
    <recommendedName>
        <fullName evidence="4">Remorin C-terminal domain-containing protein</fullName>
    </recommendedName>
</protein>
<keyword evidence="3" id="KW-1185">Reference proteome</keyword>
<evidence type="ECO:0008006" key="4">
    <source>
        <dbReference type="Google" id="ProtNLM"/>
    </source>
</evidence>
<feature type="compositionally biased region" description="Basic and acidic residues" evidence="1">
    <location>
        <begin position="32"/>
        <end position="48"/>
    </location>
</feature>
<reference evidence="2 3" key="1">
    <citation type="journal article" date="2020" name="BMC Genomics">
        <title>Intraspecific diversification of the crop wild relative Brassica cretica Lam. using demographic model selection.</title>
        <authorList>
            <person name="Kioukis A."/>
            <person name="Michalopoulou V.A."/>
            <person name="Briers L."/>
            <person name="Pirintsos S."/>
            <person name="Studholme D.J."/>
            <person name="Pavlidis P."/>
            <person name="Sarris P.F."/>
        </authorList>
    </citation>
    <scope>NUCLEOTIDE SEQUENCE [LARGE SCALE GENOMIC DNA]</scope>
    <source>
        <strain evidence="3">cv. PFS-1207/04</strain>
    </source>
</reference>
<name>A0ABQ7EC16_BRACR</name>
<feature type="compositionally biased region" description="Basic and acidic residues" evidence="1">
    <location>
        <begin position="1"/>
        <end position="23"/>
    </location>
</feature>
<gene>
    <name evidence="2" type="ORF">DY000_02021057</name>
</gene>
<evidence type="ECO:0000256" key="1">
    <source>
        <dbReference type="SAM" id="MobiDB-lite"/>
    </source>
</evidence>
<proteinExistence type="predicted"/>
<dbReference type="Proteomes" id="UP000266723">
    <property type="component" value="Unassembled WGS sequence"/>
</dbReference>
<accession>A0ABQ7EC16</accession>
<comment type="caution">
    <text evidence="2">The sequence shown here is derived from an EMBL/GenBank/DDBJ whole genome shotgun (WGS) entry which is preliminary data.</text>
</comment>
<sequence>MGLAKPPDRSSSPEKIGGFHDETQAIEGFGKGSEKVGEIKSRDSKHVSWVEVAQERKEKAKELAQLAIGEQKESLKSAGESSTQEVEVRNLDMQIQNGEVEELEEGQMEEKWSQITPGKSSSPRLKETTFEQVKTASRFSVLSDLEETEKPEMVQSMNIAMENQNEDVEEKVMESPELQNEMN</sequence>
<organism evidence="2 3">
    <name type="scientific">Brassica cretica</name>
    <name type="common">Mustard</name>
    <dbReference type="NCBI Taxonomy" id="69181"/>
    <lineage>
        <taxon>Eukaryota</taxon>
        <taxon>Viridiplantae</taxon>
        <taxon>Streptophyta</taxon>
        <taxon>Embryophyta</taxon>
        <taxon>Tracheophyta</taxon>
        <taxon>Spermatophyta</taxon>
        <taxon>Magnoliopsida</taxon>
        <taxon>eudicotyledons</taxon>
        <taxon>Gunneridae</taxon>
        <taxon>Pentapetalae</taxon>
        <taxon>rosids</taxon>
        <taxon>malvids</taxon>
        <taxon>Brassicales</taxon>
        <taxon>Brassicaceae</taxon>
        <taxon>Brassiceae</taxon>
        <taxon>Brassica</taxon>
    </lineage>
</organism>
<dbReference type="EMBL" id="QGKV02000299">
    <property type="protein sequence ID" value="KAF3594066.1"/>
    <property type="molecule type" value="Genomic_DNA"/>
</dbReference>
<evidence type="ECO:0000313" key="3">
    <source>
        <dbReference type="Proteomes" id="UP000266723"/>
    </source>
</evidence>
<feature type="region of interest" description="Disordered" evidence="1">
    <location>
        <begin position="1"/>
        <end position="48"/>
    </location>
</feature>
<feature type="region of interest" description="Disordered" evidence="1">
    <location>
        <begin position="70"/>
        <end position="129"/>
    </location>
</feature>
<feature type="region of interest" description="Disordered" evidence="1">
    <location>
        <begin position="163"/>
        <end position="183"/>
    </location>
</feature>